<name>A0AAW0LR92_QUESU</name>
<keyword evidence="2" id="KW-1185">Reference proteome</keyword>
<dbReference type="EMBL" id="PKMF04000059">
    <property type="protein sequence ID" value="KAK7853989.1"/>
    <property type="molecule type" value="Genomic_DNA"/>
</dbReference>
<evidence type="ECO:0000313" key="2">
    <source>
        <dbReference type="Proteomes" id="UP000237347"/>
    </source>
</evidence>
<dbReference type="Proteomes" id="UP000237347">
    <property type="component" value="Unassembled WGS sequence"/>
</dbReference>
<proteinExistence type="predicted"/>
<comment type="caution">
    <text evidence="1">The sequence shown here is derived from an EMBL/GenBank/DDBJ whole genome shotgun (WGS) entry which is preliminary data.</text>
</comment>
<accession>A0AAW0LR92</accession>
<gene>
    <name evidence="1" type="ORF">CFP56_033835</name>
</gene>
<sequence>MLVQNKLGRTSFLKLVQKNKLLIQSGENRTMKIMSYMSYCGVSFTFDVAFQDLQDFLLSLNNILKLLRCGEFSESLITILSQLLYMAPSNSDS</sequence>
<reference evidence="1 2" key="1">
    <citation type="journal article" date="2018" name="Sci. Data">
        <title>The draft genome sequence of cork oak.</title>
        <authorList>
            <person name="Ramos A.M."/>
            <person name="Usie A."/>
            <person name="Barbosa P."/>
            <person name="Barros P.M."/>
            <person name="Capote T."/>
            <person name="Chaves I."/>
            <person name="Simoes F."/>
            <person name="Abreu I."/>
            <person name="Carrasquinho I."/>
            <person name="Faro C."/>
            <person name="Guimaraes J.B."/>
            <person name="Mendonca D."/>
            <person name="Nobrega F."/>
            <person name="Rodrigues L."/>
            <person name="Saibo N.J.M."/>
            <person name="Varela M.C."/>
            <person name="Egas C."/>
            <person name="Matos J."/>
            <person name="Miguel C.M."/>
            <person name="Oliveira M.M."/>
            <person name="Ricardo C.P."/>
            <person name="Goncalves S."/>
        </authorList>
    </citation>
    <scope>NUCLEOTIDE SEQUENCE [LARGE SCALE GENOMIC DNA]</scope>
    <source>
        <strain evidence="2">cv. HL8</strain>
    </source>
</reference>
<evidence type="ECO:0000313" key="1">
    <source>
        <dbReference type="EMBL" id="KAK7853989.1"/>
    </source>
</evidence>
<organism evidence="1 2">
    <name type="scientific">Quercus suber</name>
    <name type="common">Cork oak</name>
    <dbReference type="NCBI Taxonomy" id="58331"/>
    <lineage>
        <taxon>Eukaryota</taxon>
        <taxon>Viridiplantae</taxon>
        <taxon>Streptophyta</taxon>
        <taxon>Embryophyta</taxon>
        <taxon>Tracheophyta</taxon>
        <taxon>Spermatophyta</taxon>
        <taxon>Magnoliopsida</taxon>
        <taxon>eudicotyledons</taxon>
        <taxon>Gunneridae</taxon>
        <taxon>Pentapetalae</taxon>
        <taxon>rosids</taxon>
        <taxon>fabids</taxon>
        <taxon>Fagales</taxon>
        <taxon>Fagaceae</taxon>
        <taxon>Quercus</taxon>
    </lineage>
</organism>
<protein>
    <submittedName>
        <fullName evidence="1">Uncharacterized protein</fullName>
    </submittedName>
</protein>
<dbReference type="AlphaFoldDB" id="A0AAW0LR92"/>